<accession>A0A0G0M0C3</accession>
<evidence type="ECO:0000256" key="1">
    <source>
        <dbReference type="SAM" id="Phobius"/>
    </source>
</evidence>
<dbReference type="Proteomes" id="UP000034932">
    <property type="component" value="Unassembled WGS sequence"/>
</dbReference>
<dbReference type="STRING" id="1618573.UT19_C0007G0009"/>
<gene>
    <name evidence="2" type="ORF">UT19_C0007G0009</name>
</gene>
<reference evidence="2 3" key="1">
    <citation type="journal article" date="2015" name="Nature">
        <title>rRNA introns, odd ribosomes, and small enigmatic genomes across a large radiation of phyla.</title>
        <authorList>
            <person name="Brown C.T."/>
            <person name="Hug L.A."/>
            <person name="Thomas B.C."/>
            <person name="Sharon I."/>
            <person name="Castelle C.J."/>
            <person name="Singh A."/>
            <person name="Wilkins M.J."/>
            <person name="Williams K.H."/>
            <person name="Banfield J.F."/>
        </authorList>
    </citation>
    <scope>NUCLEOTIDE SEQUENCE [LARGE SCALE GENOMIC DNA]</scope>
</reference>
<keyword evidence="1" id="KW-0812">Transmembrane</keyword>
<keyword evidence="1" id="KW-0472">Membrane</keyword>
<proteinExistence type="predicted"/>
<keyword evidence="1" id="KW-1133">Transmembrane helix</keyword>
<dbReference type="EMBL" id="LBVW01000007">
    <property type="protein sequence ID" value="KKQ93765.1"/>
    <property type="molecule type" value="Genomic_DNA"/>
</dbReference>
<dbReference type="AlphaFoldDB" id="A0A0G0M0C3"/>
<protein>
    <submittedName>
        <fullName evidence="2">Uncharacterized protein</fullName>
    </submittedName>
</protein>
<name>A0A0G0M0C3_9BACT</name>
<feature type="transmembrane region" description="Helical" evidence="1">
    <location>
        <begin position="64"/>
        <end position="85"/>
    </location>
</feature>
<organism evidence="2 3">
    <name type="scientific">Candidatus Woesebacteria bacterium GW2011_GWB1_39_10b</name>
    <dbReference type="NCBI Taxonomy" id="1618573"/>
    <lineage>
        <taxon>Bacteria</taxon>
        <taxon>Candidatus Woeseibacteriota</taxon>
    </lineage>
</organism>
<sequence length="343" mass="38426">MGDNKPLMELKPGQLESGKAVVSNQEQPTEVVLKPIEADTQTPIQPTQETTKTLPKKSKTLTKIFAGFLIFIFLLFAGTLGYYYFAVYDQERFAREISTFSQDFEKVGQALNDTSVSGTTDYEGVIKITDRRKVFLEEKKEELTKIRPPLLGPFRNLKSDLNEVISTLIEVNTEAKSIASLMMSVFDLKDALEPKDNPFGQRTPTVKEVQDLFAGIIPEGQRKGDELFAKTPPRLMEVSFEELKASWNKAKPALSKFLAYVESLDASTPLNLSELNQPNDAQLKAAIEDINTFGRLVDAAINKNSAYDILSYRFAQGDLQAKMSEVGDVQKKIDELTKKYDTN</sequence>
<evidence type="ECO:0000313" key="3">
    <source>
        <dbReference type="Proteomes" id="UP000034932"/>
    </source>
</evidence>
<comment type="caution">
    <text evidence="2">The sequence shown here is derived from an EMBL/GenBank/DDBJ whole genome shotgun (WGS) entry which is preliminary data.</text>
</comment>
<evidence type="ECO:0000313" key="2">
    <source>
        <dbReference type="EMBL" id="KKQ93765.1"/>
    </source>
</evidence>